<dbReference type="InterPro" id="IPR052905">
    <property type="entry name" value="LD-transpeptidase_YkuD-like"/>
</dbReference>
<feature type="active site" description="Proton donor/acceptor" evidence="7">
    <location>
        <position position="522"/>
    </location>
</feature>
<dbReference type="InterPro" id="IPR038063">
    <property type="entry name" value="Transpep_catalytic_dom"/>
</dbReference>
<keyword evidence="11" id="KW-1185">Reference proteome</keyword>
<keyword evidence="6 7" id="KW-0961">Cell wall biogenesis/degradation</keyword>
<organism evidence="10 11">
    <name type="scientific">Aquibium carbonis</name>
    <dbReference type="NCBI Taxonomy" id="2495581"/>
    <lineage>
        <taxon>Bacteria</taxon>
        <taxon>Pseudomonadati</taxon>
        <taxon>Pseudomonadota</taxon>
        <taxon>Alphaproteobacteria</taxon>
        <taxon>Hyphomicrobiales</taxon>
        <taxon>Phyllobacteriaceae</taxon>
        <taxon>Aquibium</taxon>
    </lineage>
</organism>
<dbReference type="InterPro" id="IPR036365">
    <property type="entry name" value="PGBD-like_sf"/>
</dbReference>
<comment type="similarity">
    <text evidence="2">Belongs to the YkuD family.</text>
</comment>
<dbReference type="Proteomes" id="UP000278398">
    <property type="component" value="Unassembled WGS sequence"/>
</dbReference>
<dbReference type="GO" id="GO:0016740">
    <property type="term" value="F:transferase activity"/>
    <property type="evidence" value="ECO:0007669"/>
    <property type="project" value="UniProtKB-KW"/>
</dbReference>
<feature type="chain" id="PRO_5019371668" description="L,D-TPase catalytic domain-containing protein" evidence="8">
    <location>
        <begin position="29"/>
        <end position="624"/>
    </location>
</feature>
<keyword evidence="3" id="KW-0808">Transferase</keyword>
<keyword evidence="4 7" id="KW-0133">Cell shape</keyword>
<evidence type="ECO:0000256" key="6">
    <source>
        <dbReference type="ARBA" id="ARBA00023316"/>
    </source>
</evidence>
<comment type="caution">
    <text evidence="10">The sequence shown here is derived from an EMBL/GenBank/DDBJ whole genome shotgun (WGS) entry which is preliminary data.</text>
</comment>
<feature type="active site" description="Nucleophile" evidence="7">
    <location>
        <position position="541"/>
    </location>
</feature>
<evidence type="ECO:0000256" key="2">
    <source>
        <dbReference type="ARBA" id="ARBA00005992"/>
    </source>
</evidence>
<dbReference type="PANTHER" id="PTHR41533">
    <property type="entry name" value="L,D-TRANSPEPTIDASE HI_1667-RELATED"/>
    <property type="match status" value="1"/>
</dbReference>
<dbReference type="RefSeq" id="WP_126702369.1">
    <property type="nucleotide sequence ID" value="NZ_RWKW01000115.1"/>
</dbReference>
<feature type="domain" description="L,D-TPase catalytic" evidence="9">
    <location>
        <begin position="391"/>
        <end position="569"/>
    </location>
</feature>
<accession>A0A429YM16</accession>
<evidence type="ECO:0000256" key="1">
    <source>
        <dbReference type="ARBA" id="ARBA00004752"/>
    </source>
</evidence>
<evidence type="ECO:0000259" key="9">
    <source>
        <dbReference type="PROSITE" id="PS52029"/>
    </source>
</evidence>
<keyword evidence="5 7" id="KW-0573">Peptidoglycan synthesis</keyword>
<dbReference type="PROSITE" id="PS52029">
    <property type="entry name" value="LD_TPASE"/>
    <property type="match status" value="1"/>
</dbReference>
<protein>
    <recommendedName>
        <fullName evidence="9">L,D-TPase catalytic domain-containing protein</fullName>
    </recommendedName>
</protein>
<dbReference type="Pfam" id="PF03734">
    <property type="entry name" value="YkuD"/>
    <property type="match status" value="1"/>
</dbReference>
<dbReference type="Pfam" id="PF01471">
    <property type="entry name" value="PG_binding_1"/>
    <property type="match status" value="1"/>
</dbReference>
<dbReference type="GO" id="GO:0008360">
    <property type="term" value="P:regulation of cell shape"/>
    <property type="evidence" value="ECO:0007669"/>
    <property type="project" value="UniProtKB-UniRule"/>
</dbReference>
<dbReference type="GO" id="GO:0071555">
    <property type="term" value="P:cell wall organization"/>
    <property type="evidence" value="ECO:0007669"/>
    <property type="project" value="UniProtKB-UniRule"/>
</dbReference>
<dbReference type="GO" id="GO:0009252">
    <property type="term" value="P:peptidoglycan biosynthetic process"/>
    <property type="evidence" value="ECO:0007669"/>
    <property type="project" value="UniProtKB-UniPathway"/>
</dbReference>
<name>A0A429YM16_9HYPH</name>
<reference evidence="10 11" key="1">
    <citation type="submission" date="2018-12" db="EMBL/GenBank/DDBJ databases">
        <title>Mesorhizobium carbonis sp. nov., isolated from coal mine water.</title>
        <authorList>
            <person name="Xin W."/>
            <person name="Xu Z."/>
            <person name="Xiang F."/>
            <person name="Zhang J."/>
            <person name="Xi L."/>
            <person name="Liu J."/>
        </authorList>
    </citation>
    <scope>NUCLEOTIDE SEQUENCE [LARGE SCALE GENOMIC DNA]</scope>
    <source>
        <strain evidence="10 11">B2.3</strain>
    </source>
</reference>
<keyword evidence="8" id="KW-0732">Signal</keyword>
<dbReference type="SUPFAM" id="SSF47090">
    <property type="entry name" value="PGBD-like"/>
    <property type="match status" value="1"/>
</dbReference>
<proteinExistence type="inferred from homology"/>
<dbReference type="Gene3D" id="2.40.440.10">
    <property type="entry name" value="L,D-transpeptidase catalytic domain-like"/>
    <property type="match status" value="1"/>
</dbReference>
<evidence type="ECO:0000313" key="11">
    <source>
        <dbReference type="Proteomes" id="UP000278398"/>
    </source>
</evidence>
<dbReference type="UniPathway" id="UPA00219"/>
<dbReference type="InterPro" id="IPR005490">
    <property type="entry name" value="LD_TPept_cat_dom"/>
</dbReference>
<dbReference type="EMBL" id="RWKW01000115">
    <property type="protein sequence ID" value="RST82462.1"/>
    <property type="molecule type" value="Genomic_DNA"/>
</dbReference>
<comment type="pathway">
    <text evidence="1 7">Cell wall biogenesis; peptidoglycan biosynthesis.</text>
</comment>
<evidence type="ECO:0000256" key="7">
    <source>
        <dbReference type="PROSITE-ProRule" id="PRU01373"/>
    </source>
</evidence>
<dbReference type="SUPFAM" id="SSF141523">
    <property type="entry name" value="L,D-transpeptidase catalytic domain-like"/>
    <property type="match status" value="1"/>
</dbReference>
<dbReference type="InterPro" id="IPR045380">
    <property type="entry name" value="LD_TPept_scaffold_dom"/>
</dbReference>
<dbReference type="InterPro" id="IPR002477">
    <property type="entry name" value="Peptidoglycan-bd-like"/>
</dbReference>
<evidence type="ECO:0000256" key="3">
    <source>
        <dbReference type="ARBA" id="ARBA00022679"/>
    </source>
</evidence>
<dbReference type="PANTHER" id="PTHR41533:SF2">
    <property type="entry name" value="BLR7131 PROTEIN"/>
    <property type="match status" value="1"/>
</dbReference>
<evidence type="ECO:0000256" key="4">
    <source>
        <dbReference type="ARBA" id="ARBA00022960"/>
    </source>
</evidence>
<dbReference type="InterPro" id="IPR036366">
    <property type="entry name" value="PGBDSf"/>
</dbReference>
<evidence type="ECO:0000256" key="5">
    <source>
        <dbReference type="ARBA" id="ARBA00022984"/>
    </source>
</evidence>
<dbReference type="CDD" id="cd16913">
    <property type="entry name" value="YkuD_like"/>
    <property type="match status" value="1"/>
</dbReference>
<evidence type="ECO:0000313" key="10">
    <source>
        <dbReference type="EMBL" id="RST82462.1"/>
    </source>
</evidence>
<dbReference type="OrthoDB" id="9778545at2"/>
<sequence>MTFKTRKTIVPALILGTLMGAAATPAHADNLFKMLFGGGIQQREARERRDTLERRPQAVPAAVPAPAPVVKIAAPSYRAYKADALVNVSFRGLLDAPRTISAEPSPNGTAFVDALAGLEDFELAAEKQIAAAIEGYYAAHETFIWVTGTSVSARAVEVLRVLGEAASYGLDPLDYVVTPPSPGDHADDLQARHRALIRFEMAMSARTLRYVRDAFGGRIDPNRMSGYYDFPEKPLDLQAVLGRLAKTQDVRTYLESRHPQNERYQALRAELEVLRASQENDIVIDSKLLLKPGGASAELPKLLQLFARETDDAFRAQHAETLAAHADSETYGPELVDLVKAAQGFKGLSADGVIGPRTVAAFAGVTKADRIAKVEVALEQLRWHPSDLGSPRVFINQPAFTATYNEGGEDRLSMRVVVGKVSNQTSFFFDEIERVEYNPYWGVPQSILVNEMLPRLRQDPGYLDRSGYEVTDAKGKRISSSSINWSQYGGRVPFNVRQTPSEANALGELKIMFPNKHAIYMHDTPSKSLFQRDVRAFSHGCVRLSDPRAMAAALLEKPVDHVAAKIRAGHSSEKVTRKIPVYVAYFTAWPDQGGKVEYFDDVYDRDSRLIKAFEVTSTMRAPTS</sequence>
<dbReference type="Gene3D" id="1.10.101.10">
    <property type="entry name" value="PGBD-like superfamily/PGBD"/>
    <property type="match status" value="1"/>
</dbReference>
<evidence type="ECO:0000256" key="8">
    <source>
        <dbReference type="SAM" id="SignalP"/>
    </source>
</evidence>
<feature type="signal peptide" evidence="8">
    <location>
        <begin position="1"/>
        <end position="28"/>
    </location>
</feature>
<dbReference type="AlphaFoldDB" id="A0A429YM16"/>
<gene>
    <name evidence="10" type="ORF">EJC49_23510</name>
</gene>
<dbReference type="Pfam" id="PF20142">
    <property type="entry name" value="Scaffold"/>
    <property type="match status" value="1"/>
</dbReference>
<dbReference type="GO" id="GO:0004180">
    <property type="term" value="F:carboxypeptidase activity"/>
    <property type="evidence" value="ECO:0007669"/>
    <property type="project" value="UniProtKB-ARBA"/>
</dbReference>